<proteinExistence type="predicted"/>
<evidence type="ECO:0000313" key="1">
    <source>
        <dbReference type="EMBL" id="KAI4365951.1"/>
    </source>
</evidence>
<evidence type="ECO:0000313" key="2">
    <source>
        <dbReference type="Proteomes" id="UP001057402"/>
    </source>
</evidence>
<keyword evidence="2" id="KW-1185">Reference proteome</keyword>
<dbReference type="EMBL" id="CM042885">
    <property type="protein sequence ID" value="KAI4365951.1"/>
    <property type="molecule type" value="Genomic_DNA"/>
</dbReference>
<name>A0ACB9QHF2_9MYRT</name>
<accession>A0ACB9QHF2</accession>
<dbReference type="Proteomes" id="UP001057402">
    <property type="component" value="Chromosome 6"/>
</dbReference>
<comment type="caution">
    <text evidence="1">The sequence shown here is derived from an EMBL/GenBank/DDBJ whole genome shotgun (WGS) entry which is preliminary data.</text>
</comment>
<organism evidence="1 2">
    <name type="scientific">Melastoma candidum</name>
    <dbReference type="NCBI Taxonomy" id="119954"/>
    <lineage>
        <taxon>Eukaryota</taxon>
        <taxon>Viridiplantae</taxon>
        <taxon>Streptophyta</taxon>
        <taxon>Embryophyta</taxon>
        <taxon>Tracheophyta</taxon>
        <taxon>Spermatophyta</taxon>
        <taxon>Magnoliopsida</taxon>
        <taxon>eudicotyledons</taxon>
        <taxon>Gunneridae</taxon>
        <taxon>Pentapetalae</taxon>
        <taxon>rosids</taxon>
        <taxon>malvids</taxon>
        <taxon>Myrtales</taxon>
        <taxon>Melastomataceae</taxon>
        <taxon>Melastomatoideae</taxon>
        <taxon>Melastomateae</taxon>
        <taxon>Melastoma</taxon>
    </lineage>
</organism>
<sequence>MVFESSRIVLLFVPLLIIPVAAAHDIHDLGNFESPFAFIARLKGCHKGDISPDILQLKLYLQRLGYLNFDPFLVLNPTEFDVFLEIAIRTYQINFHLKPTGFLDPDTVAKMALPRCGVPDIINGTNWMGHGNVGWQGRPGRSLGSFHSISRYTFFRGRPKWPTSKYHLTYAFLPGTPDIASGPVGRAFKTWSSVTNFTFTQVGDATNSDISIGFMRGNHGDGSNFDGKGGILAHAFAPTTGWLHYDADEAWAVGAVPGKFDLETVGLHEIGHLLGLEHSSDPNAIMYPTIMEGKTKGMSRDDIQGIKALYAFEYLE</sequence>
<reference evidence="2" key="1">
    <citation type="journal article" date="2023" name="Front. Plant Sci.">
        <title>Chromosomal-level genome assembly of Melastoma candidum provides insights into trichome evolution.</title>
        <authorList>
            <person name="Zhong Y."/>
            <person name="Wu W."/>
            <person name="Sun C."/>
            <person name="Zou P."/>
            <person name="Liu Y."/>
            <person name="Dai S."/>
            <person name="Zhou R."/>
        </authorList>
    </citation>
    <scope>NUCLEOTIDE SEQUENCE [LARGE SCALE GENOMIC DNA]</scope>
</reference>
<gene>
    <name evidence="1" type="ORF">MLD38_021887</name>
</gene>
<protein>
    <submittedName>
        <fullName evidence="1">Uncharacterized protein</fullName>
    </submittedName>
</protein>